<keyword evidence="1" id="KW-1133">Transmembrane helix</keyword>
<sequence length="150" mass="17615">MTEKIPIWKKILLTFCVFIAFLVIFFILILPSTPLWLGMGITALAIWTAFSNTPNARKADILSVLTFILWVLYVYTLVFESGTHSSSLIMSWVISIIITGILYFRFVPSFLEKILDMEVKNSEYWKKHIEEMRKTQSRERELRVKDYEIP</sequence>
<reference evidence="2" key="1">
    <citation type="journal article" date="2015" name="Nature">
        <title>Complex archaea that bridge the gap between prokaryotes and eukaryotes.</title>
        <authorList>
            <person name="Spang A."/>
            <person name="Saw J.H."/>
            <person name="Jorgensen S.L."/>
            <person name="Zaremba-Niedzwiedzka K."/>
            <person name="Martijn J."/>
            <person name="Lind A.E."/>
            <person name="van Eijk R."/>
            <person name="Schleper C."/>
            <person name="Guy L."/>
            <person name="Ettema T.J."/>
        </authorList>
    </citation>
    <scope>NUCLEOTIDE SEQUENCE</scope>
</reference>
<name>A0A0F9TUK7_9ZZZZ</name>
<feature type="transmembrane region" description="Helical" evidence="1">
    <location>
        <begin position="89"/>
        <end position="107"/>
    </location>
</feature>
<keyword evidence="1" id="KW-0812">Transmembrane</keyword>
<organism evidence="2">
    <name type="scientific">marine sediment metagenome</name>
    <dbReference type="NCBI Taxonomy" id="412755"/>
    <lineage>
        <taxon>unclassified sequences</taxon>
        <taxon>metagenomes</taxon>
        <taxon>ecological metagenomes</taxon>
    </lineage>
</organism>
<keyword evidence="1" id="KW-0472">Membrane</keyword>
<dbReference type="AlphaFoldDB" id="A0A0F9TUK7"/>
<feature type="transmembrane region" description="Helical" evidence="1">
    <location>
        <begin position="59"/>
        <end position="77"/>
    </location>
</feature>
<evidence type="ECO:0000313" key="2">
    <source>
        <dbReference type="EMBL" id="KKN83019.1"/>
    </source>
</evidence>
<dbReference type="EMBL" id="LAZR01000191">
    <property type="protein sequence ID" value="KKN83019.1"/>
    <property type="molecule type" value="Genomic_DNA"/>
</dbReference>
<protein>
    <submittedName>
        <fullName evidence="2">Uncharacterized protein</fullName>
    </submittedName>
</protein>
<gene>
    <name evidence="2" type="ORF">LCGC14_0302710</name>
</gene>
<feature type="transmembrane region" description="Helical" evidence="1">
    <location>
        <begin position="35"/>
        <end position="52"/>
    </location>
</feature>
<accession>A0A0F9TUK7</accession>
<feature type="transmembrane region" description="Helical" evidence="1">
    <location>
        <begin position="12"/>
        <end position="29"/>
    </location>
</feature>
<evidence type="ECO:0000256" key="1">
    <source>
        <dbReference type="SAM" id="Phobius"/>
    </source>
</evidence>
<comment type="caution">
    <text evidence="2">The sequence shown here is derived from an EMBL/GenBank/DDBJ whole genome shotgun (WGS) entry which is preliminary data.</text>
</comment>
<proteinExistence type="predicted"/>